<dbReference type="AlphaFoldDB" id="W2JKY4"/>
<protein>
    <submittedName>
        <fullName evidence="2">Uncharacterized protein</fullName>
    </submittedName>
</protein>
<feature type="region of interest" description="Disordered" evidence="1">
    <location>
        <begin position="179"/>
        <end position="204"/>
    </location>
</feature>
<accession>W2JKY4</accession>
<dbReference type="VEuPathDB" id="FungiDB:PPTG_07860"/>
<evidence type="ECO:0000313" key="3">
    <source>
        <dbReference type="Proteomes" id="UP000053864"/>
    </source>
</evidence>
<name>W2JKY4_PHYNI</name>
<reference evidence="2 3" key="1">
    <citation type="submission" date="2013-11" db="EMBL/GenBank/DDBJ databases">
        <title>The Genome Sequence of Phytophthora parasitica CJ05E6.</title>
        <authorList>
            <consortium name="The Broad Institute Genomics Platform"/>
            <person name="Russ C."/>
            <person name="Tyler B."/>
            <person name="Panabieres F."/>
            <person name="Shan W."/>
            <person name="Tripathy S."/>
            <person name="Grunwald N."/>
            <person name="Machado M."/>
            <person name="Johnson C.S."/>
            <person name="Arredondo F."/>
            <person name="Hong C."/>
            <person name="Coffey M."/>
            <person name="Young S.K."/>
            <person name="Zeng Q."/>
            <person name="Gargeya S."/>
            <person name="Fitzgerald M."/>
            <person name="Abouelleil A."/>
            <person name="Alvarado L."/>
            <person name="Chapman S.B."/>
            <person name="Gainer-Dewar J."/>
            <person name="Goldberg J."/>
            <person name="Griggs A."/>
            <person name="Gujja S."/>
            <person name="Hansen M."/>
            <person name="Howarth C."/>
            <person name="Imamovic A."/>
            <person name="Ireland A."/>
            <person name="Larimer J."/>
            <person name="McCowan C."/>
            <person name="Murphy C."/>
            <person name="Pearson M."/>
            <person name="Poon T.W."/>
            <person name="Priest M."/>
            <person name="Roberts A."/>
            <person name="Saif S."/>
            <person name="Shea T."/>
            <person name="Sykes S."/>
            <person name="Wortman J."/>
            <person name="Nusbaum C."/>
            <person name="Birren B."/>
        </authorList>
    </citation>
    <scope>NUCLEOTIDE SEQUENCE [LARGE SCALE GENOMIC DNA]</scope>
    <source>
        <strain evidence="2 3">CJ05E6</strain>
    </source>
</reference>
<sequence>MFRGLGVERGKIKSPLSFVLMLLELDGRLGSRGLTVMHFKEASEMSCLEDGSTNVNFSSDFSLSATLPGSTIQCSSYDDILDGIHGLNALGQELWFDYMRKLTSRLQTFVCKNKSADPSNTPTRVRLTLMYVNKFAGGALAHLQEDDRMWWTNFCESLRSIEYQSAAWTMALVNVATQAHEDESRQGRDGRGKRDQDRAPAIPGAIRRLIPINRRGQEPCVRNVAGLPCSGGSRDRCGNARRVHNWPDSLPS</sequence>
<dbReference type="Proteomes" id="UP000053864">
    <property type="component" value="Unassembled WGS sequence"/>
</dbReference>
<gene>
    <name evidence="2" type="ORF">L916_03137</name>
</gene>
<organism evidence="2 3">
    <name type="scientific">Phytophthora nicotianae</name>
    <name type="common">Potato buckeye rot agent</name>
    <name type="synonym">Phytophthora parasitica</name>
    <dbReference type="NCBI Taxonomy" id="4792"/>
    <lineage>
        <taxon>Eukaryota</taxon>
        <taxon>Sar</taxon>
        <taxon>Stramenopiles</taxon>
        <taxon>Oomycota</taxon>
        <taxon>Peronosporomycetes</taxon>
        <taxon>Peronosporales</taxon>
        <taxon>Peronosporaceae</taxon>
        <taxon>Phytophthora</taxon>
    </lineage>
</organism>
<evidence type="ECO:0000313" key="2">
    <source>
        <dbReference type="EMBL" id="ETL47081.1"/>
    </source>
</evidence>
<proteinExistence type="predicted"/>
<feature type="compositionally biased region" description="Basic and acidic residues" evidence="1">
    <location>
        <begin position="179"/>
        <end position="198"/>
    </location>
</feature>
<dbReference type="EMBL" id="KI671361">
    <property type="protein sequence ID" value="ETL47081.1"/>
    <property type="molecule type" value="Genomic_DNA"/>
</dbReference>
<evidence type="ECO:0000256" key="1">
    <source>
        <dbReference type="SAM" id="MobiDB-lite"/>
    </source>
</evidence>